<evidence type="ECO:0000313" key="1">
    <source>
        <dbReference type="EMBL" id="KAK7236269.1"/>
    </source>
</evidence>
<protein>
    <submittedName>
        <fullName evidence="1">Uncharacterized protein</fullName>
    </submittedName>
</protein>
<name>A0ABR1FRI4_AURAN</name>
<reference evidence="1 2" key="1">
    <citation type="submission" date="2024-03" db="EMBL/GenBank/DDBJ databases">
        <title>Aureococcus anophagefferens CCMP1851 and Kratosvirus quantuckense: Draft genome of a second virus-susceptible host strain in the model system.</title>
        <authorList>
            <person name="Chase E."/>
            <person name="Truchon A.R."/>
            <person name="Schepens W."/>
            <person name="Wilhelm S.W."/>
        </authorList>
    </citation>
    <scope>NUCLEOTIDE SEQUENCE [LARGE SCALE GENOMIC DNA]</scope>
    <source>
        <strain evidence="1 2">CCMP1851</strain>
    </source>
</reference>
<dbReference type="Pfam" id="PF13499">
    <property type="entry name" value="EF-hand_7"/>
    <property type="match status" value="1"/>
</dbReference>
<dbReference type="SMART" id="SM00054">
    <property type="entry name" value="EFh"/>
    <property type="match status" value="3"/>
</dbReference>
<keyword evidence="2" id="KW-1185">Reference proteome</keyword>
<organism evidence="1 2">
    <name type="scientific">Aureococcus anophagefferens</name>
    <name type="common">Harmful bloom alga</name>
    <dbReference type="NCBI Taxonomy" id="44056"/>
    <lineage>
        <taxon>Eukaryota</taxon>
        <taxon>Sar</taxon>
        <taxon>Stramenopiles</taxon>
        <taxon>Ochrophyta</taxon>
        <taxon>Pelagophyceae</taxon>
        <taxon>Pelagomonadales</taxon>
        <taxon>Pelagomonadaceae</taxon>
        <taxon>Aureococcus</taxon>
    </lineage>
</organism>
<dbReference type="InterPro" id="IPR018247">
    <property type="entry name" value="EF_Hand_1_Ca_BS"/>
</dbReference>
<dbReference type="PROSITE" id="PS00018">
    <property type="entry name" value="EF_HAND_1"/>
    <property type="match status" value="1"/>
</dbReference>
<dbReference type="Proteomes" id="UP001363151">
    <property type="component" value="Unassembled WGS sequence"/>
</dbReference>
<dbReference type="PROSITE" id="PS50222">
    <property type="entry name" value="EF_HAND_2"/>
    <property type="match status" value="3"/>
</dbReference>
<dbReference type="KEGG" id="aaf:AURANDRAFT_61470"/>
<proteinExistence type="predicted"/>
<dbReference type="EMBL" id="JBBJCI010000285">
    <property type="protein sequence ID" value="KAK7236269.1"/>
    <property type="molecule type" value="Genomic_DNA"/>
</dbReference>
<dbReference type="InterPro" id="IPR002048">
    <property type="entry name" value="EF_hand_dom"/>
</dbReference>
<comment type="caution">
    <text evidence="1">The sequence shown here is derived from an EMBL/GenBank/DDBJ whole genome shotgun (WGS) entry which is preliminary data.</text>
</comment>
<evidence type="ECO:0000313" key="2">
    <source>
        <dbReference type="Proteomes" id="UP001363151"/>
    </source>
</evidence>
<gene>
    <name evidence="1" type="ORF">SO694_000611102</name>
</gene>
<accession>A0ABR1FRI4</accession>
<dbReference type="InterPro" id="IPR011992">
    <property type="entry name" value="EF-hand-dom_pair"/>
</dbReference>
<dbReference type="SUPFAM" id="SSF47473">
    <property type="entry name" value="EF-hand"/>
    <property type="match status" value="1"/>
</dbReference>
<dbReference type="GO" id="GO:0005509">
    <property type="term" value="F:calcium ion binding"/>
    <property type="evidence" value="ECO:0007669"/>
    <property type="project" value="InterPro"/>
</dbReference>
<dbReference type="Gene3D" id="1.10.238.10">
    <property type="entry name" value="EF-hand"/>
    <property type="match status" value="1"/>
</dbReference>
<sequence>MPVILAHVAAHRGVAKDRKETVEQRSVEDALAAGKVFDELDTDGTATITAPQLRELLQRVTGSDVRDDGMTMVLNHARKAAPPSKRDAPAGDGAAGVAFGGDDAVALPKDAVLAAVSKFRYYLQRVDRIDRIFAEFDTNKSGALEREQIKRCLQNLEDSLKGSKARDAFGVVLHLKVADADVDFILQDCDLNADGAIDKSELLPALARWEQLAEAKVADKKSCACIVS</sequence>